<dbReference type="EMBL" id="LR796329">
    <property type="protein sequence ID" value="CAB4137088.1"/>
    <property type="molecule type" value="Genomic_DNA"/>
</dbReference>
<protein>
    <recommendedName>
        <fullName evidence="2">AdoMet_MTases domain containing protein</fullName>
    </recommendedName>
</protein>
<evidence type="ECO:0000313" key="1">
    <source>
        <dbReference type="EMBL" id="CAB4137088.1"/>
    </source>
</evidence>
<reference evidence="1" key="1">
    <citation type="submission" date="2020-04" db="EMBL/GenBank/DDBJ databases">
        <authorList>
            <person name="Chiriac C."/>
            <person name="Salcher M."/>
            <person name="Ghai R."/>
            <person name="Kavagutti S V."/>
        </authorList>
    </citation>
    <scope>NUCLEOTIDE SEQUENCE</scope>
</reference>
<dbReference type="Gene3D" id="3.40.50.150">
    <property type="entry name" value="Vaccinia Virus protein VP39"/>
    <property type="match status" value="1"/>
</dbReference>
<name>A0A6J5LRX6_9CAUD</name>
<proteinExistence type="predicted"/>
<gene>
    <name evidence="1" type="ORF">UFOVP316_15</name>
</gene>
<organism evidence="1">
    <name type="scientific">uncultured Caudovirales phage</name>
    <dbReference type="NCBI Taxonomy" id="2100421"/>
    <lineage>
        <taxon>Viruses</taxon>
        <taxon>Duplodnaviria</taxon>
        <taxon>Heunggongvirae</taxon>
        <taxon>Uroviricota</taxon>
        <taxon>Caudoviricetes</taxon>
        <taxon>Peduoviridae</taxon>
        <taxon>Maltschvirus</taxon>
        <taxon>Maltschvirus maltsch</taxon>
    </lineage>
</organism>
<evidence type="ECO:0008006" key="2">
    <source>
        <dbReference type="Google" id="ProtNLM"/>
    </source>
</evidence>
<dbReference type="InterPro" id="IPR029063">
    <property type="entry name" value="SAM-dependent_MTases_sf"/>
</dbReference>
<sequence length="176" mass="20705">MERYTEEKFLQTELEMGISLDNPAFMDLAKNTLKTIQDLEVKSIIDYGAGVGAYSKAAIELGYEVYSFDIYKAHRDYMISKIPEIKLTDKLFKVDLLMFIETAEHMTDKEINKVIKETKPNYILFSSTSEKVPEWDEVWGHINIKEQHEWDSFFKGYTKLRDNHLPTSWSKIYKKI</sequence>
<dbReference type="SUPFAM" id="SSF53335">
    <property type="entry name" value="S-adenosyl-L-methionine-dependent methyltransferases"/>
    <property type="match status" value="1"/>
</dbReference>
<accession>A0A6J5LRX6</accession>